<dbReference type="EMBL" id="MDYM01000019">
    <property type="protein sequence ID" value="OQD60915.1"/>
    <property type="molecule type" value="Genomic_DNA"/>
</dbReference>
<sequence>MAEQTDISTIPLMRMPQQIVARVPDDDWTGITNPVERRRLQNRLNQRARRRRRSNKSEPYSVQDSLFPPPLPSRPHNPGNMIIEYDIVHVLQSSYGMAPPGAREYMTEFERQAIESYLLGSPNIDHLIALSRLNVQRAVTDNLVAVGMTVEWTKDKSALSIFNLASPASASTTEKAIPSSLQPTFIQRTSLHHPWFDVLPFARIRDNLIKARGNFDDQELCRDLMASWDTHNTGATVLVWGFSWDPKNWEVTESFVRKWDWILRGCPEIWMSTNQWRTKRGEKSLIWREEFPSHW</sequence>
<dbReference type="STRING" id="60169.A0A1V6N8E0"/>
<evidence type="ECO:0000313" key="2">
    <source>
        <dbReference type="EMBL" id="OQD60915.1"/>
    </source>
</evidence>
<dbReference type="PANTHER" id="PTHR38116:SF1">
    <property type="entry name" value="BZIP DOMAIN-CONTAINING PROTEIN"/>
    <property type="match status" value="1"/>
</dbReference>
<gene>
    <name evidence="2" type="ORF">PENPOL_c019G08671</name>
</gene>
<protein>
    <recommendedName>
        <fullName evidence="4">BZIP domain-containing protein</fullName>
    </recommendedName>
</protein>
<organism evidence="2 3">
    <name type="scientific">Penicillium polonicum</name>
    <dbReference type="NCBI Taxonomy" id="60169"/>
    <lineage>
        <taxon>Eukaryota</taxon>
        <taxon>Fungi</taxon>
        <taxon>Dikarya</taxon>
        <taxon>Ascomycota</taxon>
        <taxon>Pezizomycotina</taxon>
        <taxon>Eurotiomycetes</taxon>
        <taxon>Eurotiomycetidae</taxon>
        <taxon>Eurotiales</taxon>
        <taxon>Aspergillaceae</taxon>
        <taxon>Penicillium</taxon>
    </lineage>
</organism>
<evidence type="ECO:0000313" key="3">
    <source>
        <dbReference type="Proteomes" id="UP000191408"/>
    </source>
</evidence>
<proteinExistence type="predicted"/>
<evidence type="ECO:0008006" key="4">
    <source>
        <dbReference type="Google" id="ProtNLM"/>
    </source>
</evidence>
<name>A0A1V6N8E0_PENPO</name>
<accession>A0A1V6N8E0</accession>
<comment type="caution">
    <text evidence="2">The sequence shown here is derived from an EMBL/GenBank/DDBJ whole genome shotgun (WGS) entry which is preliminary data.</text>
</comment>
<dbReference type="InterPro" id="IPR021833">
    <property type="entry name" value="DUF3425"/>
</dbReference>
<evidence type="ECO:0000256" key="1">
    <source>
        <dbReference type="SAM" id="MobiDB-lite"/>
    </source>
</evidence>
<dbReference type="Proteomes" id="UP000191408">
    <property type="component" value="Unassembled WGS sequence"/>
</dbReference>
<dbReference type="OrthoDB" id="2245989at2759"/>
<reference evidence="3" key="1">
    <citation type="journal article" date="2017" name="Nat. Microbiol.">
        <title>Global analysis of biosynthetic gene clusters reveals vast potential of secondary metabolite production in Penicillium species.</title>
        <authorList>
            <person name="Nielsen J.C."/>
            <person name="Grijseels S."/>
            <person name="Prigent S."/>
            <person name="Ji B."/>
            <person name="Dainat J."/>
            <person name="Nielsen K.F."/>
            <person name="Frisvad J.C."/>
            <person name="Workman M."/>
            <person name="Nielsen J."/>
        </authorList>
    </citation>
    <scope>NUCLEOTIDE SEQUENCE [LARGE SCALE GENOMIC DNA]</scope>
    <source>
        <strain evidence="3">IBT 4502</strain>
    </source>
</reference>
<dbReference type="PANTHER" id="PTHR38116">
    <property type="entry name" value="CHROMOSOME 7, WHOLE GENOME SHOTGUN SEQUENCE"/>
    <property type="match status" value="1"/>
</dbReference>
<keyword evidence="3" id="KW-1185">Reference proteome</keyword>
<dbReference type="Pfam" id="PF11905">
    <property type="entry name" value="DUF3425"/>
    <property type="match status" value="1"/>
</dbReference>
<feature type="region of interest" description="Disordered" evidence="1">
    <location>
        <begin position="41"/>
        <end position="75"/>
    </location>
</feature>
<dbReference type="AlphaFoldDB" id="A0A1V6N8E0"/>